<dbReference type="InterPro" id="IPR036271">
    <property type="entry name" value="Tet_transcr_reg_TetR-rel_C_sf"/>
</dbReference>
<feature type="domain" description="HTH tetR-type" evidence="7">
    <location>
        <begin position="14"/>
        <end position="74"/>
    </location>
</feature>
<protein>
    <submittedName>
        <fullName evidence="8">TetR/AcrR family transcriptional regulator C-terminal domain-containing protein</fullName>
    </submittedName>
</protein>
<dbReference type="PROSITE" id="PS50977">
    <property type="entry name" value="HTH_TETR_2"/>
    <property type="match status" value="1"/>
</dbReference>
<dbReference type="Pfam" id="PF02909">
    <property type="entry name" value="TetR_C_1"/>
    <property type="match status" value="1"/>
</dbReference>
<keyword evidence="9" id="KW-1185">Reference proteome</keyword>
<keyword evidence="4 6" id="KW-0238">DNA-binding</keyword>
<reference evidence="8 9" key="1">
    <citation type="submission" date="2021-02" db="EMBL/GenBank/DDBJ databases">
        <title>De Novo genome assembly of isolated myxobacteria.</title>
        <authorList>
            <person name="Stevens D.C."/>
        </authorList>
    </citation>
    <scope>NUCLEOTIDE SEQUENCE [LARGE SCALE GENOMIC DNA]</scope>
    <source>
        <strain evidence="8 9">SCHIC003</strain>
    </source>
</reference>
<evidence type="ECO:0000256" key="5">
    <source>
        <dbReference type="ARBA" id="ARBA00023163"/>
    </source>
</evidence>
<comment type="function">
    <text evidence="1">TetR is the repressor of the tetracycline resistance element; its N-terminal region forms a helix-turn-helix structure and binds DNA. Binding of tetracycline to TetR reduces the repressor affinity for the tetracycline resistance gene (tetA) promoter operator sites.</text>
</comment>
<dbReference type="PRINTS" id="PR00400">
    <property type="entry name" value="TETREPRESSOR"/>
</dbReference>
<dbReference type="InterPro" id="IPR004111">
    <property type="entry name" value="Repressor_TetR_C"/>
</dbReference>
<evidence type="ECO:0000256" key="6">
    <source>
        <dbReference type="PROSITE-ProRule" id="PRU00335"/>
    </source>
</evidence>
<dbReference type="PANTHER" id="PTHR30055">
    <property type="entry name" value="HTH-TYPE TRANSCRIPTIONAL REGULATOR RUTR"/>
    <property type="match status" value="1"/>
</dbReference>
<evidence type="ECO:0000256" key="4">
    <source>
        <dbReference type="ARBA" id="ARBA00023125"/>
    </source>
</evidence>
<dbReference type="SUPFAM" id="SSF46689">
    <property type="entry name" value="Homeodomain-like"/>
    <property type="match status" value="1"/>
</dbReference>
<dbReference type="Gene3D" id="1.10.10.60">
    <property type="entry name" value="Homeodomain-like"/>
    <property type="match status" value="1"/>
</dbReference>
<evidence type="ECO:0000256" key="2">
    <source>
        <dbReference type="ARBA" id="ARBA00022491"/>
    </source>
</evidence>
<evidence type="ECO:0000313" key="8">
    <source>
        <dbReference type="EMBL" id="QSQ12157.1"/>
    </source>
</evidence>
<dbReference type="Gene3D" id="1.10.357.10">
    <property type="entry name" value="Tetracycline Repressor, domain 2"/>
    <property type="match status" value="1"/>
</dbReference>
<evidence type="ECO:0000256" key="1">
    <source>
        <dbReference type="ARBA" id="ARBA00002856"/>
    </source>
</evidence>
<organism evidence="8 9">
    <name type="scientific">Myxococcus landrumensis</name>
    <dbReference type="NCBI Taxonomy" id="2813577"/>
    <lineage>
        <taxon>Bacteria</taxon>
        <taxon>Pseudomonadati</taxon>
        <taxon>Myxococcota</taxon>
        <taxon>Myxococcia</taxon>
        <taxon>Myxococcales</taxon>
        <taxon>Cystobacterineae</taxon>
        <taxon>Myxococcaceae</taxon>
        <taxon>Myxococcus</taxon>
    </lineage>
</organism>
<dbReference type="PANTHER" id="PTHR30055:SF151">
    <property type="entry name" value="TRANSCRIPTIONAL REGULATORY PROTEIN"/>
    <property type="match status" value="1"/>
</dbReference>
<dbReference type="SUPFAM" id="SSF48498">
    <property type="entry name" value="Tetracyclin repressor-like, C-terminal domain"/>
    <property type="match status" value="1"/>
</dbReference>
<feature type="DNA-binding region" description="H-T-H motif" evidence="6">
    <location>
        <begin position="37"/>
        <end position="56"/>
    </location>
</feature>
<evidence type="ECO:0000259" key="7">
    <source>
        <dbReference type="PROSITE" id="PS50977"/>
    </source>
</evidence>
<keyword evidence="5" id="KW-0804">Transcription</keyword>
<name>A0ABX7N383_9BACT</name>
<dbReference type="EMBL" id="CP071091">
    <property type="protein sequence ID" value="QSQ12157.1"/>
    <property type="molecule type" value="Genomic_DNA"/>
</dbReference>
<keyword evidence="3" id="KW-0805">Transcription regulation</keyword>
<accession>A0ABX7N383</accession>
<evidence type="ECO:0000313" key="9">
    <source>
        <dbReference type="Proteomes" id="UP000663090"/>
    </source>
</evidence>
<dbReference type="Pfam" id="PF00440">
    <property type="entry name" value="TetR_N"/>
    <property type="match status" value="1"/>
</dbReference>
<keyword evidence="2" id="KW-0678">Repressor</keyword>
<dbReference type="InterPro" id="IPR003012">
    <property type="entry name" value="Tet_transcr_reg_TetR"/>
</dbReference>
<dbReference type="InterPro" id="IPR001647">
    <property type="entry name" value="HTH_TetR"/>
</dbReference>
<gene>
    <name evidence="8" type="ORF">JY572_27805</name>
</gene>
<sequence length="236" mass="26521">MKRNAGGRAAKRLPVTRERIFAAARTLADRSGIEAVTMRAVASRLDVEAMSLYKHVRNKDDLLDGLIELVMQELEPPPVSADWRSGLRLRARSMRTVLLRHRWASMLIESRTTPTPARLRHHEASLRLLRDAGFSVELAYNAILSLDSYIYGFVAQEVWWPFEPDERPELGASLAPHISPAEYPHLIEMISFVMGRATKKEGRASSTAAGYQADFDFGLELLIDGLARAASPRKKR</sequence>
<dbReference type="InterPro" id="IPR050109">
    <property type="entry name" value="HTH-type_TetR-like_transc_reg"/>
</dbReference>
<evidence type="ECO:0000256" key="3">
    <source>
        <dbReference type="ARBA" id="ARBA00023015"/>
    </source>
</evidence>
<proteinExistence type="predicted"/>
<dbReference type="InterPro" id="IPR009057">
    <property type="entry name" value="Homeodomain-like_sf"/>
</dbReference>
<dbReference type="Proteomes" id="UP000663090">
    <property type="component" value="Chromosome"/>
</dbReference>